<gene>
    <name evidence="4" type="ORF">V0288_16560</name>
</gene>
<dbReference type="SUPFAM" id="SSF53335">
    <property type="entry name" value="S-adenosyl-L-methionine-dependent methyltransferases"/>
    <property type="match status" value="1"/>
</dbReference>
<evidence type="ECO:0000313" key="5">
    <source>
        <dbReference type="Proteomes" id="UP001328733"/>
    </source>
</evidence>
<dbReference type="EMBL" id="JBAFSM010000034">
    <property type="protein sequence ID" value="MEG3438741.1"/>
    <property type="molecule type" value="Genomic_DNA"/>
</dbReference>
<dbReference type="AlphaFoldDB" id="A0AAW9QYR7"/>
<dbReference type="CDD" id="cd02440">
    <property type="entry name" value="AdoMet_MTases"/>
    <property type="match status" value="1"/>
</dbReference>
<dbReference type="Gene3D" id="3.40.50.150">
    <property type="entry name" value="Vaccinia Virus protein VP39"/>
    <property type="match status" value="1"/>
</dbReference>
<organism evidence="4 5">
    <name type="scientific">Pannus brasiliensis CCIBt3594</name>
    <dbReference type="NCBI Taxonomy" id="1427578"/>
    <lineage>
        <taxon>Bacteria</taxon>
        <taxon>Bacillati</taxon>
        <taxon>Cyanobacteriota</taxon>
        <taxon>Cyanophyceae</taxon>
        <taxon>Oscillatoriophycideae</taxon>
        <taxon>Chroococcales</taxon>
        <taxon>Microcystaceae</taxon>
        <taxon>Pannus</taxon>
    </lineage>
</organism>
<protein>
    <submittedName>
        <fullName evidence="4">Class I SAM-dependent methyltransferase</fullName>
        <ecNumber evidence="4">2.1.1.-</ecNumber>
    </submittedName>
</protein>
<keyword evidence="5" id="KW-1185">Reference proteome</keyword>
<dbReference type="EC" id="2.1.1.-" evidence="4"/>
<evidence type="ECO:0000256" key="2">
    <source>
        <dbReference type="ARBA" id="ARBA00022679"/>
    </source>
</evidence>
<dbReference type="GO" id="GO:0008757">
    <property type="term" value="F:S-adenosylmethionine-dependent methyltransferase activity"/>
    <property type="evidence" value="ECO:0007669"/>
    <property type="project" value="InterPro"/>
</dbReference>
<evidence type="ECO:0000256" key="1">
    <source>
        <dbReference type="ARBA" id="ARBA00022603"/>
    </source>
</evidence>
<accession>A0AAW9QYR7</accession>
<keyword evidence="1 4" id="KW-0489">Methyltransferase</keyword>
<sequence>MLDEQIKERARKERETYNQGLKRENYEGIMSHALFFYNQIWHERVIELMREFGENKVGIELGDTIWSAWVEDTGIYPAKLTCINISEKELEKGVELSRASNFKPEFRLMDAHALEFEDNSLDFVFGAGMLHHLQLDVALSEINRVLKPDGIMFFIEPLGINPVGKLVRLLTPESRTEDETPFGFEQLKSLDKKFSTSILYGQFTSVPLGILSKFLFKTPDNILMKTAFTIDVNLEKVFPPLKYLYRSMLITGKPKK</sequence>
<reference evidence="4 5" key="1">
    <citation type="submission" date="2024-01" db="EMBL/GenBank/DDBJ databases">
        <title>Genomic insights into the taxonomy and metabolism of the cyanobacterium Pannus brasiliensis CCIBt3594.</title>
        <authorList>
            <person name="Machado M."/>
            <person name="Botero N.B."/>
            <person name="Andreote A.P.D."/>
            <person name="Feitosa A.M.T."/>
            <person name="Popin R."/>
            <person name="Sivonen K."/>
            <person name="Fiore M.F."/>
        </authorList>
    </citation>
    <scope>NUCLEOTIDE SEQUENCE [LARGE SCALE GENOMIC DNA]</scope>
    <source>
        <strain evidence="4 5">CCIBt3594</strain>
    </source>
</reference>
<dbReference type="PANTHER" id="PTHR13090:SF1">
    <property type="entry name" value="ARGININE-HYDROXYLASE NDUFAF5, MITOCHONDRIAL"/>
    <property type="match status" value="1"/>
</dbReference>
<dbReference type="RefSeq" id="WP_332866225.1">
    <property type="nucleotide sequence ID" value="NZ_JBAFSM010000034.1"/>
</dbReference>
<dbReference type="PANTHER" id="PTHR13090">
    <property type="entry name" value="ARGININE-HYDROXYLASE NDUFAF5, MITOCHONDRIAL"/>
    <property type="match status" value="1"/>
</dbReference>
<dbReference type="InterPro" id="IPR029063">
    <property type="entry name" value="SAM-dependent_MTases_sf"/>
</dbReference>
<comment type="caution">
    <text evidence="4">The sequence shown here is derived from an EMBL/GenBank/DDBJ whole genome shotgun (WGS) entry which is preliminary data.</text>
</comment>
<dbReference type="InterPro" id="IPR050602">
    <property type="entry name" value="Malonyl-ACP_OMT"/>
</dbReference>
<dbReference type="InterPro" id="IPR013216">
    <property type="entry name" value="Methyltransf_11"/>
</dbReference>
<evidence type="ECO:0000313" key="4">
    <source>
        <dbReference type="EMBL" id="MEG3438741.1"/>
    </source>
</evidence>
<keyword evidence="2 4" id="KW-0808">Transferase</keyword>
<evidence type="ECO:0000259" key="3">
    <source>
        <dbReference type="Pfam" id="PF08241"/>
    </source>
</evidence>
<dbReference type="Pfam" id="PF08241">
    <property type="entry name" value="Methyltransf_11"/>
    <property type="match status" value="1"/>
</dbReference>
<feature type="domain" description="Methyltransferase type 11" evidence="3">
    <location>
        <begin position="66"/>
        <end position="154"/>
    </location>
</feature>
<proteinExistence type="predicted"/>
<dbReference type="GO" id="GO:0032259">
    <property type="term" value="P:methylation"/>
    <property type="evidence" value="ECO:0007669"/>
    <property type="project" value="UniProtKB-KW"/>
</dbReference>
<name>A0AAW9QYR7_9CHRO</name>
<dbReference type="Proteomes" id="UP001328733">
    <property type="component" value="Unassembled WGS sequence"/>
</dbReference>